<dbReference type="RefSeq" id="WP_128755108.1">
    <property type="nucleotide sequence ID" value="NZ_JAJALK010000027.1"/>
</dbReference>
<dbReference type="AlphaFoldDB" id="A0AAJ1TZ09"/>
<dbReference type="EMBL" id="JAUSWL010000025">
    <property type="protein sequence ID" value="MDQ0547419.1"/>
    <property type="molecule type" value="Genomic_DNA"/>
</dbReference>
<organism evidence="1 2">
    <name type="scientific">Methylobacterium brachiatum</name>
    <dbReference type="NCBI Taxonomy" id="269660"/>
    <lineage>
        <taxon>Bacteria</taxon>
        <taxon>Pseudomonadati</taxon>
        <taxon>Pseudomonadota</taxon>
        <taxon>Alphaproteobacteria</taxon>
        <taxon>Hyphomicrobiales</taxon>
        <taxon>Methylobacteriaceae</taxon>
        <taxon>Methylobacterium</taxon>
    </lineage>
</organism>
<comment type="caution">
    <text evidence="1">The sequence shown here is derived from an EMBL/GenBank/DDBJ whole genome shotgun (WGS) entry which is preliminary data.</text>
</comment>
<dbReference type="Proteomes" id="UP001223420">
    <property type="component" value="Unassembled WGS sequence"/>
</dbReference>
<proteinExistence type="predicted"/>
<gene>
    <name evidence="1" type="ORF">QO001_006378</name>
</gene>
<name>A0AAJ1TZ09_9HYPH</name>
<reference evidence="1" key="1">
    <citation type="submission" date="2023-07" db="EMBL/GenBank/DDBJ databases">
        <title>Genomic Encyclopedia of Type Strains, Phase IV (KMG-IV): sequencing the most valuable type-strain genomes for metagenomic binning, comparative biology and taxonomic classification.</title>
        <authorList>
            <person name="Goeker M."/>
        </authorList>
    </citation>
    <scope>NUCLEOTIDE SEQUENCE</scope>
    <source>
        <strain evidence="1">DSM 19569</strain>
    </source>
</reference>
<evidence type="ECO:0000313" key="1">
    <source>
        <dbReference type="EMBL" id="MDQ0547419.1"/>
    </source>
</evidence>
<protein>
    <submittedName>
        <fullName evidence="1">Uncharacterized protein</fullName>
    </submittedName>
</protein>
<sequence length="98" mass="10525">MPSTNPAHHLARLTDAAATLSTPAEVAAWSTAVSAEIERLQAKGMRLREAALRSSNQRRIAKADGFCTAVEPELNRAAVAVRAVNTMFFVDPPSTARH</sequence>
<evidence type="ECO:0000313" key="2">
    <source>
        <dbReference type="Proteomes" id="UP001223420"/>
    </source>
</evidence>
<accession>A0AAJ1TZ09</accession>